<dbReference type="Proteomes" id="UP000433575">
    <property type="component" value="Unassembled WGS sequence"/>
</dbReference>
<dbReference type="GO" id="GO:0008289">
    <property type="term" value="F:lipid binding"/>
    <property type="evidence" value="ECO:0007669"/>
    <property type="project" value="UniProtKB-KW"/>
</dbReference>
<dbReference type="EMBL" id="WKPJ01000063">
    <property type="protein sequence ID" value="MSA91459.1"/>
    <property type="molecule type" value="Genomic_DNA"/>
</dbReference>
<sequence length="289" mass="31987">MSDFILITDSTADMPDSFYAQHQIPVLSLTYTMRGRTYTQTDSLPMKEFYDQLRQGEMPVTSQVNPEAALTGFRKAAQQNKDILCLCFSSALSGTYNSCRIAAEMLKEEGFARKIIVIDSLCASTGMGLLLHKVCEMKQKGASLEETADWIEAHKLNVCHIFTVDDLNHLYRGGRVSKTTAIVGTMINIKPILHVDKAGTLQVIGKVHGRTKSLKTLVDLMEEKMGSWKDKNDIFMICQGDVQSEAQQVAQMVKERFGISQSLISYTGPVIGSHTGAGVIGLFFMGDER</sequence>
<dbReference type="Pfam" id="PF02645">
    <property type="entry name" value="DegV"/>
    <property type="match status" value="1"/>
</dbReference>
<dbReference type="NCBIfam" id="TIGR00762">
    <property type="entry name" value="DegV"/>
    <property type="match status" value="1"/>
</dbReference>
<evidence type="ECO:0000313" key="5">
    <source>
        <dbReference type="Proteomes" id="UP000433575"/>
    </source>
</evidence>
<comment type="caution">
    <text evidence="3">The sequence shown here is derived from an EMBL/GenBank/DDBJ whole genome shotgun (WGS) entry which is preliminary data.</text>
</comment>
<reference evidence="5 6" key="1">
    <citation type="journal article" date="2019" name="Nat. Med.">
        <title>A library of human gut bacterial isolates paired with longitudinal multiomics data enables mechanistic microbiome research.</title>
        <authorList>
            <person name="Poyet M."/>
            <person name="Groussin M."/>
            <person name="Gibbons S.M."/>
            <person name="Avila-Pacheco J."/>
            <person name="Jiang X."/>
            <person name="Kearney S.M."/>
            <person name="Perrotta A.R."/>
            <person name="Berdy B."/>
            <person name="Zhao S."/>
            <person name="Lieberman T.D."/>
            <person name="Swanson P.K."/>
            <person name="Smith M."/>
            <person name="Roesemann S."/>
            <person name="Alexander J.E."/>
            <person name="Rich S.A."/>
            <person name="Livny J."/>
            <person name="Vlamakis H."/>
            <person name="Clish C."/>
            <person name="Bullock K."/>
            <person name="Deik A."/>
            <person name="Scott J."/>
            <person name="Pierce K.A."/>
            <person name="Xavier R.J."/>
            <person name="Alm E.J."/>
        </authorList>
    </citation>
    <scope>NUCLEOTIDE SEQUENCE [LARGE SCALE GENOMIC DNA]</scope>
    <source>
        <strain evidence="3 5">BIOML-A4</strain>
        <strain evidence="4 6">BIOML-A5</strain>
    </source>
</reference>
<dbReference type="PANTHER" id="PTHR33434:SF3">
    <property type="entry name" value="DEGV DOMAIN-CONTAINING PROTEIN YITS"/>
    <property type="match status" value="1"/>
</dbReference>
<dbReference type="Gene3D" id="3.40.50.10440">
    <property type="entry name" value="Dihydroxyacetone kinase, domain 1"/>
    <property type="match status" value="1"/>
</dbReference>
<keyword evidence="2" id="KW-0446">Lipid-binding</keyword>
<evidence type="ECO:0000313" key="4">
    <source>
        <dbReference type="EMBL" id="MSC35255.1"/>
    </source>
</evidence>
<comment type="function">
    <text evidence="1">May bind long-chain fatty acids, such as palmitate, and may play a role in lipid transport or fatty acid metabolism.</text>
</comment>
<dbReference type="Gene3D" id="2.20.28.50">
    <property type="entry name" value="degv family protein"/>
    <property type="match status" value="1"/>
</dbReference>
<dbReference type="InterPro" id="IPR043168">
    <property type="entry name" value="DegV_C"/>
</dbReference>
<evidence type="ECO:0000256" key="2">
    <source>
        <dbReference type="ARBA" id="ARBA00023121"/>
    </source>
</evidence>
<dbReference type="EMBL" id="WKPI01000067">
    <property type="protein sequence ID" value="MSC35255.1"/>
    <property type="molecule type" value="Genomic_DNA"/>
</dbReference>
<dbReference type="AlphaFoldDB" id="A0A6N7SCF3"/>
<dbReference type="Proteomes" id="UP000480929">
    <property type="component" value="Unassembled WGS sequence"/>
</dbReference>
<dbReference type="Gene3D" id="3.30.1180.10">
    <property type="match status" value="1"/>
</dbReference>
<accession>A0A6N7SCF3</accession>
<keyword evidence="6" id="KW-1185">Reference proteome</keyword>
<dbReference type="SUPFAM" id="SSF82549">
    <property type="entry name" value="DAK1/DegV-like"/>
    <property type="match status" value="1"/>
</dbReference>
<dbReference type="PANTHER" id="PTHR33434">
    <property type="entry name" value="DEGV DOMAIN-CONTAINING PROTEIN DR_1986-RELATED"/>
    <property type="match status" value="1"/>
</dbReference>
<dbReference type="OrthoDB" id="9781230at2"/>
<dbReference type="InterPro" id="IPR003797">
    <property type="entry name" value="DegV"/>
</dbReference>
<gene>
    <name evidence="4" type="ORF">GKD88_19280</name>
    <name evidence="3" type="ORF">GKE08_19280</name>
</gene>
<proteinExistence type="predicted"/>
<protein>
    <submittedName>
        <fullName evidence="3">DegV family EDD domain-containing protein</fullName>
    </submittedName>
</protein>
<dbReference type="RefSeq" id="WP_154240701.1">
    <property type="nucleotide sequence ID" value="NZ_CALJPI010000036.1"/>
</dbReference>
<evidence type="ECO:0000313" key="6">
    <source>
        <dbReference type="Proteomes" id="UP000480929"/>
    </source>
</evidence>
<dbReference type="PROSITE" id="PS51482">
    <property type="entry name" value="DEGV"/>
    <property type="match status" value="1"/>
</dbReference>
<evidence type="ECO:0000313" key="3">
    <source>
        <dbReference type="EMBL" id="MSA91459.1"/>
    </source>
</evidence>
<name>A0A6N7SCF3_9FIRM</name>
<organism evidence="3 5">
    <name type="scientific">Holdemania massiliensis</name>
    <dbReference type="NCBI Taxonomy" id="1468449"/>
    <lineage>
        <taxon>Bacteria</taxon>
        <taxon>Bacillati</taxon>
        <taxon>Bacillota</taxon>
        <taxon>Erysipelotrichia</taxon>
        <taxon>Erysipelotrichales</taxon>
        <taxon>Erysipelotrichaceae</taxon>
        <taxon>Holdemania</taxon>
    </lineage>
</organism>
<dbReference type="InterPro" id="IPR050270">
    <property type="entry name" value="DegV_domain_contain"/>
</dbReference>
<evidence type="ECO:0000256" key="1">
    <source>
        <dbReference type="ARBA" id="ARBA00003238"/>
    </source>
</evidence>